<keyword evidence="1" id="KW-0812">Transmembrane</keyword>
<dbReference type="RefSeq" id="WP_286347108.1">
    <property type="nucleotide sequence ID" value="NZ_AP027733.1"/>
</dbReference>
<name>A0ABM8GWI4_9MICO</name>
<dbReference type="Proteomes" id="UP001321486">
    <property type="component" value="Plasmid pNBRC108728a"/>
</dbReference>
<keyword evidence="3" id="KW-1185">Reference proteome</keyword>
<feature type="transmembrane region" description="Helical" evidence="1">
    <location>
        <begin position="38"/>
        <end position="64"/>
    </location>
</feature>
<geneLocation type="plasmid" evidence="2 3">
    <name>pNBRC108728a</name>
</geneLocation>
<sequence length="76" mass="8098">MTLDTRRVPAPLKVALGAVLVKLMALLVLLVTMPNLGWTLGVVLVPLALVMAIVAAISMVCFIISDLMNTNPRRSA</sequence>
<protein>
    <submittedName>
        <fullName evidence="2">Uncharacterized protein</fullName>
    </submittedName>
</protein>
<reference evidence="3" key="1">
    <citation type="journal article" date="2019" name="Int. J. Syst. Evol. Microbiol.">
        <title>The Global Catalogue of Microorganisms (GCM) 10K type strain sequencing project: providing services to taxonomists for standard genome sequencing and annotation.</title>
        <authorList>
            <consortium name="The Broad Institute Genomics Platform"/>
            <consortium name="The Broad Institute Genome Sequencing Center for Infectious Disease"/>
            <person name="Wu L."/>
            <person name="Ma J."/>
        </authorList>
    </citation>
    <scope>NUCLEOTIDE SEQUENCE [LARGE SCALE GENOMIC DNA]</scope>
    <source>
        <strain evidence="3">NBRC 108728</strain>
    </source>
</reference>
<evidence type="ECO:0000313" key="3">
    <source>
        <dbReference type="Proteomes" id="UP001321486"/>
    </source>
</evidence>
<feature type="transmembrane region" description="Helical" evidence="1">
    <location>
        <begin position="12"/>
        <end position="32"/>
    </location>
</feature>
<keyword evidence="2" id="KW-0614">Plasmid</keyword>
<organism evidence="2 3">
    <name type="scientific">Frondihabitans sucicola</name>
    <dbReference type="NCBI Taxonomy" id="1268041"/>
    <lineage>
        <taxon>Bacteria</taxon>
        <taxon>Bacillati</taxon>
        <taxon>Actinomycetota</taxon>
        <taxon>Actinomycetes</taxon>
        <taxon>Micrococcales</taxon>
        <taxon>Microbacteriaceae</taxon>
        <taxon>Frondihabitans</taxon>
    </lineage>
</organism>
<accession>A0ABM8GWI4</accession>
<keyword evidence="1" id="KW-1133">Transmembrane helix</keyword>
<dbReference type="EMBL" id="AP027733">
    <property type="protein sequence ID" value="BDZ52826.1"/>
    <property type="molecule type" value="Genomic_DNA"/>
</dbReference>
<evidence type="ECO:0000313" key="2">
    <source>
        <dbReference type="EMBL" id="BDZ52826.1"/>
    </source>
</evidence>
<evidence type="ECO:0000256" key="1">
    <source>
        <dbReference type="SAM" id="Phobius"/>
    </source>
</evidence>
<gene>
    <name evidence="2" type="ORF">GCM10025867_50670</name>
</gene>
<keyword evidence="1" id="KW-0472">Membrane</keyword>
<proteinExistence type="predicted"/>